<organism evidence="2 3">
    <name type="scientific">Dysgonomonas alginatilytica</name>
    <dbReference type="NCBI Taxonomy" id="1605892"/>
    <lineage>
        <taxon>Bacteria</taxon>
        <taxon>Pseudomonadati</taxon>
        <taxon>Bacteroidota</taxon>
        <taxon>Bacteroidia</taxon>
        <taxon>Bacteroidales</taxon>
        <taxon>Dysgonomonadaceae</taxon>
        <taxon>Dysgonomonas</taxon>
    </lineage>
</organism>
<evidence type="ECO:0000259" key="1">
    <source>
        <dbReference type="PROSITE" id="PS50234"/>
    </source>
</evidence>
<comment type="caution">
    <text evidence="2">The sequence shown here is derived from an EMBL/GenBank/DDBJ whole genome shotgun (WGS) entry which is preliminary data.</text>
</comment>
<accession>A0A2V3PSE1</accession>
<dbReference type="OrthoDB" id="9806395at2"/>
<dbReference type="SUPFAM" id="SSF53300">
    <property type="entry name" value="vWA-like"/>
    <property type="match status" value="1"/>
</dbReference>
<sequence length="354" mass="38947">MRRLPIYFLIDVSESMIGEPLQHVQSGMEAIIKELRTDPYALETVCISIIAFAGKAKKLNSMEELYNFYPPKLPIGGGTSLGNAMNFLMNDIDASVKRTTLEAKGDWKPIVFLFTDGAPTDLTDAAFSRWGEKYRKGANMIAISIGDNMDTSVLTQITDNVLKLKDTDEVSFKAFFKWVTASIKTTSMSISDLNSDDLKLAPFSEDILSKIEMEMSAPIKVDENFAVILGKCQTTSQPYLLKYQKRIGSNDFSHFTRVGGHKFKFVGAYPIDNSYFDMVDGYANGNLSGSKINTDELVGFPTCPCCSNQIAIGLCMCGSIMCVGDEPMSHCPWCGIQVSFKGSNGGMDIGRTRG</sequence>
<name>A0A2V3PSE1_9BACT</name>
<proteinExistence type="predicted"/>
<dbReference type="Pfam" id="PF15616">
    <property type="entry name" value="TerY_C"/>
    <property type="match status" value="1"/>
</dbReference>
<keyword evidence="3" id="KW-1185">Reference proteome</keyword>
<dbReference type="AlphaFoldDB" id="A0A2V3PSE1"/>
<dbReference type="Pfam" id="PF00092">
    <property type="entry name" value="VWA"/>
    <property type="match status" value="1"/>
</dbReference>
<dbReference type="PROSITE" id="PS50234">
    <property type="entry name" value="VWFA"/>
    <property type="match status" value="1"/>
</dbReference>
<dbReference type="RefSeq" id="WP_110311745.1">
    <property type="nucleotide sequence ID" value="NZ_QICL01000024.1"/>
</dbReference>
<protein>
    <submittedName>
        <fullName evidence="2">Uncharacterized protein YegL</fullName>
    </submittedName>
</protein>
<dbReference type="InterPro" id="IPR036465">
    <property type="entry name" value="vWFA_dom_sf"/>
</dbReference>
<evidence type="ECO:0000313" key="3">
    <source>
        <dbReference type="Proteomes" id="UP000247973"/>
    </source>
</evidence>
<dbReference type="InterPro" id="IPR002035">
    <property type="entry name" value="VWF_A"/>
</dbReference>
<dbReference type="InterPro" id="IPR028274">
    <property type="entry name" value="TerY-C"/>
</dbReference>
<gene>
    <name evidence="2" type="ORF">CLV62_12421</name>
</gene>
<feature type="domain" description="VWFA" evidence="1">
    <location>
        <begin position="5"/>
        <end position="207"/>
    </location>
</feature>
<dbReference type="Gene3D" id="3.40.50.410">
    <property type="entry name" value="von Willebrand factor, type A domain"/>
    <property type="match status" value="1"/>
</dbReference>
<evidence type="ECO:0000313" key="2">
    <source>
        <dbReference type="EMBL" id="PXV61866.1"/>
    </source>
</evidence>
<dbReference type="SMART" id="SM00327">
    <property type="entry name" value="VWA"/>
    <property type="match status" value="1"/>
</dbReference>
<dbReference type="EMBL" id="QICL01000024">
    <property type="protein sequence ID" value="PXV61866.1"/>
    <property type="molecule type" value="Genomic_DNA"/>
</dbReference>
<dbReference type="Proteomes" id="UP000247973">
    <property type="component" value="Unassembled WGS sequence"/>
</dbReference>
<reference evidence="2 3" key="1">
    <citation type="submission" date="2018-03" db="EMBL/GenBank/DDBJ databases">
        <title>Genomic Encyclopedia of Archaeal and Bacterial Type Strains, Phase II (KMG-II): from individual species to whole genera.</title>
        <authorList>
            <person name="Goeker M."/>
        </authorList>
    </citation>
    <scope>NUCLEOTIDE SEQUENCE [LARGE SCALE GENOMIC DNA]</scope>
    <source>
        <strain evidence="2 3">DSM 100214</strain>
    </source>
</reference>